<evidence type="ECO:0000256" key="1">
    <source>
        <dbReference type="ARBA" id="ARBA00003812"/>
    </source>
</evidence>
<dbReference type="Gene3D" id="3.30.230.10">
    <property type="match status" value="1"/>
</dbReference>
<dbReference type="InterPro" id="IPR014721">
    <property type="entry name" value="Ribsml_uS5_D2-typ_fold_subgr"/>
</dbReference>
<evidence type="ECO:0000256" key="2">
    <source>
        <dbReference type="ARBA" id="ARBA00004770"/>
    </source>
</evidence>
<dbReference type="EC" id="4.1.1.33" evidence="14"/>
<evidence type="ECO:0000256" key="12">
    <source>
        <dbReference type="ARBA" id="ARBA00023239"/>
    </source>
</evidence>
<dbReference type="GO" id="GO:0005524">
    <property type="term" value="F:ATP binding"/>
    <property type="evidence" value="ECO:0007669"/>
    <property type="project" value="UniProtKB-UniRule"/>
</dbReference>
<dbReference type="SUPFAM" id="SSF55060">
    <property type="entry name" value="GHMP Kinase, C-terminal domain"/>
    <property type="match status" value="1"/>
</dbReference>
<evidence type="ECO:0000256" key="8">
    <source>
        <dbReference type="ARBA" id="ARBA00023011"/>
    </source>
</evidence>
<keyword evidence="18" id="KW-1185">Reference proteome</keyword>
<keyword evidence="10" id="KW-1207">Sterol metabolism</keyword>
<keyword evidence="12 14" id="KW-0456">Lyase</keyword>
<evidence type="ECO:0000256" key="10">
    <source>
        <dbReference type="ARBA" id="ARBA00023166"/>
    </source>
</evidence>
<keyword evidence="11" id="KW-0753">Steroid metabolism</keyword>
<dbReference type="STRING" id="62062.ENSHHUP00000019216"/>
<evidence type="ECO:0000259" key="15">
    <source>
        <dbReference type="Pfam" id="PF18376"/>
    </source>
</evidence>
<dbReference type="SUPFAM" id="SSF54211">
    <property type="entry name" value="Ribosomal protein S5 domain 2-like"/>
    <property type="match status" value="1"/>
</dbReference>
<accession>A0A4W5L2W9</accession>
<dbReference type="InterPro" id="IPR053859">
    <property type="entry name" value="MVD-like_N"/>
</dbReference>
<organism evidence="17 18">
    <name type="scientific">Hucho hucho</name>
    <name type="common">huchen</name>
    <dbReference type="NCBI Taxonomy" id="62062"/>
    <lineage>
        <taxon>Eukaryota</taxon>
        <taxon>Metazoa</taxon>
        <taxon>Chordata</taxon>
        <taxon>Craniata</taxon>
        <taxon>Vertebrata</taxon>
        <taxon>Euteleostomi</taxon>
        <taxon>Actinopterygii</taxon>
        <taxon>Neopterygii</taxon>
        <taxon>Teleostei</taxon>
        <taxon>Protacanthopterygii</taxon>
        <taxon>Salmoniformes</taxon>
        <taxon>Salmonidae</taxon>
        <taxon>Salmoninae</taxon>
        <taxon>Hucho</taxon>
    </lineage>
</organism>
<dbReference type="Gene3D" id="3.30.70.890">
    <property type="entry name" value="GHMP kinase, C-terminal domain"/>
    <property type="match status" value="1"/>
</dbReference>
<comment type="similarity">
    <text evidence="14">Belongs to the diphosphomevalonate decarboxylase family.</text>
</comment>
<evidence type="ECO:0000313" key="17">
    <source>
        <dbReference type="Ensembl" id="ENSHHUP00000019216.1"/>
    </source>
</evidence>
<dbReference type="InterPro" id="IPR020568">
    <property type="entry name" value="Ribosomal_Su5_D2-typ_SF"/>
</dbReference>
<evidence type="ECO:0000256" key="5">
    <source>
        <dbReference type="ARBA" id="ARBA00022741"/>
    </source>
</evidence>
<keyword evidence="6 14" id="KW-0067">ATP-binding</keyword>
<proteinExistence type="inferred from homology"/>
<keyword evidence="4" id="KW-0444">Lipid biosynthesis</keyword>
<feature type="domain" description="Diphosphomevalonate decarboxylase-like N-terminal" evidence="16">
    <location>
        <begin position="25"/>
        <end position="184"/>
    </location>
</feature>
<evidence type="ECO:0000256" key="9">
    <source>
        <dbReference type="ARBA" id="ARBA00023098"/>
    </source>
</evidence>
<evidence type="ECO:0000256" key="13">
    <source>
        <dbReference type="ARBA" id="ARBA00048154"/>
    </source>
</evidence>
<evidence type="ECO:0000256" key="6">
    <source>
        <dbReference type="ARBA" id="ARBA00022840"/>
    </source>
</evidence>
<evidence type="ECO:0000256" key="14">
    <source>
        <dbReference type="PIRNR" id="PIRNR015950"/>
    </source>
</evidence>
<evidence type="ECO:0000256" key="7">
    <source>
        <dbReference type="ARBA" id="ARBA00022955"/>
    </source>
</evidence>
<dbReference type="PANTHER" id="PTHR10977:SF3">
    <property type="entry name" value="DIPHOSPHOMEVALONATE DECARBOXYLASE"/>
    <property type="match status" value="1"/>
</dbReference>
<dbReference type="GO" id="GO:0008299">
    <property type="term" value="P:isoprenoid biosynthetic process"/>
    <property type="evidence" value="ECO:0007669"/>
    <property type="project" value="InterPro"/>
</dbReference>
<dbReference type="Pfam" id="PF22700">
    <property type="entry name" value="MVD-like_N"/>
    <property type="match status" value="1"/>
</dbReference>
<keyword evidence="5 14" id="KW-0547">Nucleotide-binding</keyword>
<dbReference type="GO" id="GO:0016126">
    <property type="term" value="P:sterol biosynthetic process"/>
    <property type="evidence" value="ECO:0007669"/>
    <property type="project" value="UniProtKB-KW"/>
</dbReference>
<comment type="pathway">
    <text evidence="2">Steroid biosynthesis; cholesterol biosynthesis.</text>
</comment>
<reference evidence="17" key="2">
    <citation type="submission" date="2025-08" db="UniProtKB">
        <authorList>
            <consortium name="Ensembl"/>
        </authorList>
    </citation>
    <scope>IDENTIFICATION</scope>
</reference>
<dbReference type="InterPro" id="IPR041431">
    <property type="entry name" value="Mvd1_C"/>
</dbReference>
<evidence type="ECO:0000313" key="18">
    <source>
        <dbReference type="Proteomes" id="UP000314982"/>
    </source>
</evidence>
<name>A0A4W5L2W9_9TELE</name>
<dbReference type="Proteomes" id="UP000314982">
    <property type="component" value="Unassembled WGS sequence"/>
</dbReference>
<comment type="catalytic activity">
    <reaction evidence="13 14">
        <text>(R)-5-diphosphomevalonate + ATP = isopentenyl diphosphate + ADP + phosphate + CO2</text>
        <dbReference type="Rhea" id="RHEA:23732"/>
        <dbReference type="ChEBI" id="CHEBI:16526"/>
        <dbReference type="ChEBI" id="CHEBI:30616"/>
        <dbReference type="ChEBI" id="CHEBI:43474"/>
        <dbReference type="ChEBI" id="CHEBI:57557"/>
        <dbReference type="ChEBI" id="CHEBI:128769"/>
        <dbReference type="ChEBI" id="CHEBI:456216"/>
        <dbReference type="EC" id="4.1.1.33"/>
    </reaction>
</comment>
<dbReference type="GO" id="GO:0004163">
    <property type="term" value="F:diphosphomevalonate decarboxylase activity"/>
    <property type="evidence" value="ECO:0007669"/>
    <property type="project" value="UniProtKB-EC"/>
</dbReference>
<dbReference type="InterPro" id="IPR036554">
    <property type="entry name" value="GHMP_kinase_C_sf"/>
</dbReference>
<dbReference type="InterPro" id="IPR005935">
    <property type="entry name" value="Mev_decarb"/>
</dbReference>
<dbReference type="GeneTree" id="ENSGT00390000015359"/>
<reference evidence="17" key="3">
    <citation type="submission" date="2025-09" db="UniProtKB">
        <authorList>
            <consortium name="Ensembl"/>
        </authorList>
    </citation>
    <scope>IDENTIFICATION</scope>
</reference>
<comment type="function">
    <text evidence="1">Catalyzes the ATP dependent decarboxylation of (R)-5-diphosphomevalonate to form isopentenyl diphosphate (IPP). Functions in the mevalonate (MVA) pathway leading to isopentenyl diphosphate (IPP), a key precursor for the biosynthesis of isoprenoids and sterol synthesis.</text>
</comment>
<sequence length="389" mass="44057">MFEANDFIPSKYSYSIDQGSFSWSAPSNIALVKYWGKKENQIPANPSVSFTLNNCKTITVLAFAKKQNDGSFSFDLLFEGKPKEDFKPKIQKFLERVEAYLPFLKDYHFTIDTQNTFPHSSGIASSASGMAALAMNFMSLEKVLHPTMTEDYFYSKASFLARLGSGSACRSVKGQVVVWGNQANIKGSSNLYGVEYPYTIHDTFKNFQDTILLVDKGEKQVSSTLGHDLMHDHPFAERRFAQAHENLDKLIPIFKNGNLEEFIAIVESEALTLHAMMMTSMPYFILMKPNTLQIINAIWKFRNETKIPVCFTLDAGANVHVLYPNAVKEKVLQFIKAELVDYCQNGQYLCDEIGNGAIYFFSNGEFLPREKFGIGSIKQLFEYSNFDQL</sequence>
<reference evidence="18" key="1">
    <citation type="submission" date="2018-06" db="EMBL/GenBank/DDBJ databases">
        <title>Genome assembly of Danube salmon.</title>
        <authorList>
            <person name="Macqueen D.J."/>
            <person name="Gundappa M.K."/>
        </authorList>
    </citation>
    <scope>NUCLEOTIDE SEQUENCE [LARGE SCALE GENOMIC DNA]</scope>
</reference>
<evidence type="ECO:0000256" key="11">
    <source>
        <dbReference type="ARBA" id="ARBA00023221"/>
    </source>
</evidence>
<feature type="domain" description="Mvd1 C-terminal" evidence="15">
    <location>
        <begin position="211"/>
        <end position="339"/>
    </location>
</feature>
<dbReference type="AlphaFoldDB" id="A0A4W5L2W9"/>
<evidence type="ECO:0000256" key="3">
    <source>
        <dbReference type="ARBA" id="ARBA00019335"/>
    </source>
</evidence>
<dbReference type="PIRSF" id="PIRSF015950">
    <property type="entry name" value="Mev_P_decrbx"/>
    <property type="match status" value="1"/>
</dbReference>
<dbReference type="PANTHER" id="PTHR10977">
    <property type="entry name" value="DIPHOSPHOMEVALONATE DECARBOXYLASE"/>
    <property type="match status" value="1"/>
</dbReference>
<keyword evidence="9 14" id="KW-0443">Lipid metabolism</keyword>
<protein>
    <recommendedName>
        <fullName evidence="3 14">Diphosphomevalonate decarboxylase</fullName>
        <ecNumber evidence="14">4.1.1.33</ecNumber>
    </recommendedName>
</protein>
<keyword evidence="7" id="KW-0752">Steroid biosynthesis</keyword>
<evidence type="ECO:0000259" key="16">
    <source>
        <dbReference type="Pfam" id="PF22700"/>
    </source>
</evidence>
<dbReference type="Pfam" id="PF18376">
    <property type="entry name" value="MDD_C"/>
    <property type="match status" value="1"/>
</dbReference>
<keyword evidence="8" id="KW-0756">Sterol biosynthesis</keyword>
<evidence type="ECO:0000256" key="4">
    <source>
        <dbReference type="ARBA" id="ARBA00022516"/>
    </source>
</evidence>
<dbReference type="Ensembl" id="ENSHHUT00000019917.1">
    <property type="protein sequence ID" value="ENSHHUP00000019216.1"/>
    <property type="gene ID" value="ENSHHUG00000012003.1"/>
</dbReference>